<keyword evidence="4" id="KW-1185">Reference proteome</keyword>
<dbReference type="STRING" id="29539.SAMN02745716_1783"/>
<keyword evidence="2" id="KW-0812">Transmembrane</keyword>
<dbReference type="Proteomes" id="UP000222056">
    <property type="component" value="Unassembled WGS sequence"/>
</dbReference>
<organism evidence="3 4">
    <name type="scientific">Thermoleophilum album</name>
    <dbReference type="NCBI Taxonomy" id="29539"/>
    <lineage>
        <taxon>Bacteria</taxon>
        <taxon>Bacillati</taxon>
        <taxon>Actinomycetota</taxon>
        <taxon>Thermoleophilia</taxon>
        <taxon>Thermoleophilales</taxon>
        <taxon>Thermoleophilaceae</taxon>
        <taxon>Thermoleophilum</taxon>
    </lineage>
</organism>
<accession>A0A1H6FY30</accession>
<feature type="transmembrane region" description="Helical" evidence="2">
    <location>
        <begin position="71"/>
        <end position="89"/>
    </location>
</feature>
<evidence type="ECO:0000313" key="3">
    <source>
        <dbReference type="EMBL" id="SEH14923.1"/>
    </source>
</evidence>
<reference evidence="4" key="1">
    <citation type="submission" date="2016-10" db="EMBL/GenBank/DDBJ databases">
        <authorList>
            <person name="Varghese N."/>
            <person name="Submissions S."/>
        </authorList>
    </citation>
    <scope>NUCLEOTIDE SEQUENCE [LARGE SCALE GENOMIC DNA]</scope>
    <source>
        <strain evidence="4">ATCC 35263</strain>
    </source>
</reference>
<evidence type="ECO:0000256" key="2">
    <source>
        <dbReference type="SAM" id="Phobius"/>
    </source>
</evidence>
<dbReference type="RefSeq" id="WP_143038672.1">
    <property type="nucleotide sequence ID" value="NZ_FNWJ01000002.1"/>
</dbReference>
<evidence type="ECO:0000256" key="1">
    <source>
        <dbReference type="SAM" id="MobiDB-lite"/>
    </source>
</evidence>
<feature type="region of interest" description="Disordered" evidence="1">
    <location>
        <begin position="1"/>
        <end position="20"/>
    </location>
</feature>
<protein>
    <submittedName>
        <fullName evidence="3">Uncharacterized protein</fullName>
    </submittedName>
</protein>
<feature type="transmembrane region" description="Helical" evidence="2">
    <location>
        <begin position="42"/>
        <end position="65"/>
    </location>
</feature>
<dbReference type="EMBL" id="FNWJ01000002">
    <property type="protein sequence ID" value="SEH14923.1"/>
    <property type="molecule type" value="Genomic_DNA"/>
</dbReference>
<dbReference type="OrthoDB" id="5243071at2"/>
<proteinExistence type="predicted"/>
<gene>
    <name evidence="3" type="ORF">SAMN02745716_1783</name>
</gene>
<keyword evidence="2" id="KW-1133">Transmembrane helix</keyword>
<keyword evidence="2" id="KW-0472">Membrane</keyword>
<sequence length="232" mass="25039">MSTSLEGRASQAPRPAGSGGLAELARVPWRSLVGPLSLRRRALAWTLWTWGLALPFGVVACVLVLLDLRALPLACVAAAHALLIPMLHVRRGATVLRRPAARAGGAAEQRALGLLGDLLGHEARELCRETGYAVERGQLGTWVIGWHGAVLVEPGARRCHCFCVQVDGEDLPSADRTAHLLLALREDERGFATVANHVWAGSTRRLRRRLDAVARQALDSAIRQQRRASTAA</sequence>
<name>A0A1H6FY30_THEAL</name>
<evidence type="ECO:0000313" key="4">
    <source>
        <dbReference type="Proteomes" id="UP000222056"/>
    </source>
</evidence>
<dbReference type="AlphaFoldDB" id="A0A1H6FY30"/>